<sequence length="212" mass="23838">MSKFKELLILLVLTSLFLEESEALRFRRLKNRIVNVVRRVGSAIREAVKPICQSACPKVCPVVGSAVGLPPAVTGIGCHIGCSNLCKRSIPDFVMSDVQYRVQPMSKDFSHYDLNGDKLISPEEFSRAESLPLLEVYDIFKFADVDGDYMLDIDEFETAPFIFTNEMAARINGMIENRDRKDDTTPKMVQDFFNITSQTPSSNNTWDNASVV</sequence>
<dbReference type="Proteomes" id="UP001195483">
    <property type="component" value="Unassembled WGS sequence"/>
</dbReference>
<protein>
    <recommendedName>
        <fullName evidence="2">EF-hand domain-containing protein</fullName>
    </recommendedName>
</protein>
<dbReference type="EMBL" id="JAEAOA010001776">
    <property type="protein sequence ID" value="KAK3579307.1"/>
    <property type="molecule type" value="Genomic_DNA"/>
</dbReference>
<gene>
    <name evidence="3" type="ORF">CHS0354_029585</name>
</gene>
<comment type="caution">
    <text evidence="3">The sequence shown here is derived from an EMBL/GenBank/DDBJ whole genome shotgun (WGS) entry which is preliminary data.</text>
</comment>
<feature type="domain" description="EF-hand" evidence="2">
    <location>
        <begin position="131"/>
        <end position="166"/>
    </location>
</feature>
<name>A0AAE0RTD8_9BIVA</name>
<keyword evidence="1" id="KW-0732">Signal</keyword>
<dbReference type="CDD" id="cd00051">
    <property type="entry name" value="EFh"/>
    <property type="match status" value="1"/>
</dbReference>
<dbReference type="SUPFAM" id="SSF47473">
    <property type="entry name" value="EF-hand"/>
    <property type="match status" value="1"/>
</dbReference>
<evidence type="ECO:0000313" key="4">
    <source>
        <dbReference type="Proteomes" id="UP001195483"/>
    </source>
</evidence>
<accession>A0AAE0RTD8</accession>
<keyword evidence="4" id="KW-1185">Reference proteome</keyword>
<evidence type="ECO:0000259" key="2">
    <source>
        <dbReference type="PROSITE" id="PS50222"/>
    </source>
</evidence>
<dbReference type="PROSITE" id="PS50222">
    <property type="entry name" value="EF_HAND_2"/>
    <property type="match status" value="1"/>
</dbReference>
<proteinExistence type="predicted"/>
<organism evidence="3 4">
    <name type="scientific">Potamilus streckersoni</name>
    <dbReference type="NCBI Taxonomy" id="2493646"/>
    <lineage>
        <taxon>Eukaryota</taxon>
        <taxon>Metazoa</taxon>
        <taxon>Spiralia</taxon>
        <taxon>Lophotrochozoa</taxon>
        <taxon>Mollusca</taxon>
        <taxon>Bivalvia</taxon>
        <taxon>Autobranchia</taxon>
        <taxon>Heteroconchia</taxon>
        <taxon>Palaeoheterodonta</taxon>
        <taxon>Unionida</taxon>
        <taxon>Unionoidea</taxon>
        <taxon>Unionidae</taxon>
        <taxon>Ambleminae</taxon>
        <taxon>Lampsilini</taxon>
        <taxon>Potamilus</taxon>
    </lineage>
</organism>
<dbReference type="AlphaFoldDB" id="A0AAE0RTD8"/>
<reference evidence="3" key="3">
    <citation type="submission" date="2023-05" db="EMBL/GenBank/DDBJ databases">
        <authorList>
            <person name="Smith C.H."/>
        </authorList>
    </citation>
    <scope>NUCLEOTIDE SEQUENCE</scope>
    <source>
        <strain evidence="3">CHS0354</strain>
        <tissue evidence="3">Mantle</tissue>
    </source>
</reference>
<reference evidence="3" key="2">
    <citation type="journal article" date="2021" name="Genome Biol. Evol.">
        <title>Developing a high-quality reference genome for a parasitic bivalve with doubly uniparental inheritance (Bivalvia: Unionida).</title>
        <authorList>
            <person name="Smith C.H."/>
        </authorList>
    </citation>
    <scope>NUCLEOTIDE SEQUENCE</scope>
    <source>
        <strain evidence="3">CHS0354</strain>
        <tissue evidence="3">Mantle</tissue>
    </source>
</reference>
<dbReference type="Gene3D" id="1.10.238.10">
    <property type="entry name" value="EF-hand"/>
    <property type="match status" value="1"/>
</dbReference>
<evidence type="ECO:0000256" key="1">
    <source>
        <dbReference type="SAM" id="SignalP"/>
    </source>
</evidence>
<feature type="signal peptide" evidence="1">
    <location>
        <begin position="1"/>
        <end position="23"/>
    </location>
</feature>
<evidence type="ECO:0000313" key="3">
    <source>
        <dbReference type="EMBL" id="KAK3579307.1"/>
    </source>
</evidence>
<reference evidence="3" key="1">
    <citation type="journal article" date="2021" name="Genome Biol. Evol.">
        <title>A High-Quality Reference Genome for a Parasitic Bivalve with Doubly Uniparental Inheritance (Bivalvia: Unionida).</title>
        <authorList>
            <person name="Smith C.H."/>
        </authorList>
    </citation>
    <scope>NUCLEOTIDE SEQUENCE</scope>
    <source>
        <strain evidence="3">CHS0354</strain>
    </source>
</reference>
<dbReference type="InterPro" id="IPR002048">
    <property type="entry name" value="EF_hand_dom"/>
</dbReference>
<feature type="chain" id="PRO_5041964526" description="EF-hand domain-containing protein" evidence="1">
    <location>
        <begin position="24"/>
        <end position="212"/>
    </location>
</feature>
<dbReference type="InterPro" id="IPR011992">
    <property type="entry name" value="EF-hand-dom_pair"/>
</dbReference>
<dbReference type="GO" id="GO:0005509">
    <property type="term" value="F:calcium ion binding"/>
    <property type="evidence" value="ECO:0007669"/>
    <property type="project" value="InterPro"/>
</dbReference>